<evidence type="ECO:0000313" key="8">
    <source>
        <dbReference type="EMBL" id="SFJ84770.1"/>
    </source>
</evidence>
<keyword evidence="5 6" id="KW-0472">Membrane</keyword>
<keyword evidence="4 6" id="KW-1133">Transmembrane helix</keyword>
<dbReference type="Proteomes" id="UP000199110">
    <property type="component" value="Unassembled WGS sequence"/>
</dbReference>
<feature type="signal peptide" evidence="7">
    <location>
        <begin position="1"/>
        <end position="18"/>
    </location>
</feature>
<dbReference type="RefSeq" id="WP_092784894.1">
    <property type="nucleotide sequence ID" value="NZ_FORA01000009.1"/>
</dbReference>
<dbReference type="PIRSF" id="PIRSF005859">
    <property type="entry name" value="PBR"/>
    <property type="match status" value="1"/>
</dbReference>
<evidence type="ECO:0000256" key="6">
    <source>
        <dbReference type="SAM" id="Phobius"/>
    </source>
</evidence>
<keyword evidence="9" id="KW-1185">Reference proteome</keyword>
<dbReference type="STRING" id="390807.SAMN04488095_3808"/>
<comment type="similarity">
    <text evidence="2">Belongs to the TspO/BZRP family.</text>
</comment>
<dbReference type="GO" id="GO:0016020">
    <property type="term" value="C:membrane"/>
    <property type="evidence" value="ECO:0007669"/>
    <property type="project" value="UniProtKB-SubCell"/>
</dbReference>
<dbReference type="CDD" id="cd15904">
    <property type="entry name" value="TSPO_MBR"/>
    <property type="match status" value="1"/>
</dbReference>
<dbReference type="FunFam" id="1.20.1260.100:FF:000001">
    <property type="entry name" value="translocator protein 2"/>
    <property type="match status" value="1"/>
</dbReference>
<evidence type="ECO:0000313" key="9">
    <source>
        <dbReference type="Proteomes" id="UP000199110"/>
    </source>
</evidence>
<dbReference type="AlphaFoldDB" id="A0A1I3UNZ3"/>
<dbReference type="PANTHER" id="PTHR10057:SF0">
    <property type="entry name" value="TRANSLOCATOR PROTEIN"/>
    <property type="match status" value="1"/>
</dbReference>
<evidence type="ECO:0000256" key="2">
    <source>
        <dbReference type="ARBA" id="ARBA00007524"/>
    </source>
</evidence>
<evidence type="ECO:0000256" key="7">
    <source>
        <dbReference type="SAM" id="SignalP"/>
    </source>
</evidence>
<dbReference type="PANTHER" id="PTHR10057">
    <property type="entry name" value="PERIPHERAL-TYPE BENZODIAZEPINE RECEPTOR"/>
    <property type="match status" value="1"/>
</dbReference>
<evidence type="ECO:0000256" key="3">
    <source>
        <dbReference type="ARBA" id="ARBA00022692"/>
    </source>
</evidence>
<dbReference type="GO" id="GO:0033013">
    <property type="term" value="P:tetrapyrrole metabolic process"/>
    <property type="evidence" value="ECO:0007669"/>
    <property type="project" value="UniProtKB-ARBA"/>
</dbReference>
<organism evidence="8 9">
    <name type="scientific">Jannaschia pohangensis</name>
    <dbReference type="NCBI Taxonomy" id="390807"/>
    <lineage>
        <taxon>Bacteria</taxon>
        <taxon>Pseudomonadati</taxon>
        <taxon>Pseudomonadota</taxon>
        <taxon>Alphaproteobacteria</taxon>
        <taxon>Rhodobacterales</taxon>
        <taxon>Roseobacteraceae</taxon>
        <taxon>Jannaschia</taxon>
    </lineage>
</organism>
<evidence type="ECO:0000256" key="5">
    <source>
        <dbReference type="ARBA" id="ARBA00023136"/>
    </source>
</evidence>
<feature type="transmembrane region" description="Helical" evidence="6">
    <location>
        <begin position="72"/>
        <end position="92"/>
    </location>
</feature>
<evidence type="ECO:0000256" key="1">
    <source>
        <dbReference type="ARBA" id="ARBA00004141"/>
    </source>
</evidence>
<keyword evidence="3 6" id="KW-0812">Transmembrane</keyword>
<dbReference type="InterPro" id="IPR004307">
    <property type="entry name" value="TspO_MBR"/>
</dbReference>
<reference evidence="8 9" key="1">
    <citation type="submission" date="2016-10" db="EMBL/GenBank/DDBJ databases">
        <authorList>
            <person name="de Groot N.N."/>
        </authorList>
    </citation>
    <scope>NUCLEOTIDE SEQUENCE [LARGE SCALE GENOMIC DNA]</scope>
    <source>
        <strain evidence="8 9">DSM 19073</strain>
    </source>
</reference>
<accession>A0A1I3UNZ3</accession>
<dbReference type="OrthoDB" id="9795496at2"/>
<evidence type="ECO:0000256" key="4">
    <source>
        <dbReference type="ARBA" id="ARBA00022989"/>
    </source>
</evidence>
<dbReference type="InterPro" id="IPR038330">
    <property type="entry name" value="TspO/MBR-related_sf"/>
</dbReference>
<dbReference type="NCBIfam" id="NF047825">
    <property type="entry name" value="T-richsensTspOAlph"/>
    <property type="match status" value="1"/>
</dbReference>
<dbReference type="EMBL" id="FORA01000009">
    <property type="protein sequence ID" value="SFJ84770.1"/>
    <property type="molecule type" value="Genomic_DNA"/>
</dbReference>
<feature type="chain" id="PRO_5011435914" evidence="7">
    <location>
        <begin position="19"/>
        <end position="159"/>
    </location>
</feature>
<protein>
    <submittedName>
        <fullName evidence="8">TspO and MBR related proteins</fullName>
    </submittedName>
</protein>
<comment type="subcellular location">
    <subcellularLocation>
        <location evidence="1">Membrane</location>
        <topology evidence="1">Multi-pass membrane protein</topology>
    </subcellularLocation>
</comment>
<dbReference type="Pfam" id="PF03073">
    <property type="entry name" value="TspO_MBR"/>
    <property type="match status" value="1"/>
</dbReference>
<feature type="transmembrane region" description="Helical" evidence="6">
    <location>
        <begin position="123"/>
        <end position="142"/>
    </location>
</feature>
<sequence>MSITLFLLFLLACCGAGATGAVFQPGAWYKSLEKPDWTPPDWVFPVAWTTIYLCISFAGARVAVLDGNEFALAFWAIQGAFATLWTPVFFGLRRLKGSLLVMVVLWPAVAGATWFHLQLDVWAGLAFLPYLVWVTVAAALNFRMWRLNPDVTPIRPGEL</sequence>
<proteinExistence type="inferred from homology"/>
<gene>
    <name evidence="8" type="ORF">SAMN04488095_3808</name>
</gene>
<name>A0A1I3UNZ3_9RHOB</name>
<keyword evidence="7" id="KW-0732">Signal</keyword>
<dbReference type="Gene3D" id="1.20.1260.100">
    <property type="entry name" value="TspO/MBR protein"/>
    <property type="match status" value="1"/>
</dbReference>